<dbReference type="EMBL" id="JBHSGF010000011">
    <property type="protein sequence ID" value="MFC4556329.1"/>
    <property type="molecule type" value="Genomic_DNA"/>
</dbReference>
<evidence type="ECO:0000256" key="2">
    <source>
        <dbReference type="SAM" id="SignalP"/>
    </source>
</evidence>
<evidence type="ECO:0000256" key="1">
    <source>
        <dbReference type="ARBA" id="ARBA00022729"/>
    </source>
</evidence>
<dbReference type="InterPro" id="IPR013517">
    <property type="entry name" value="FG-GAP"/>
</dbReference>
<evidence type="ECO:0000313" key="5">
    <source>
        <dbReference type="Proteomes" id="UP001595955"/>
    </source>
</evidence>
<dbReference type="InterPro" id="IPR035940">
    <property type="entry name" value="CAP_sf"/>
</dbReference>
<dbReference type="Gene3D" id="3.40.33.10">
    <property type="entry name" value="CAP"/>
    <property type="match status" value="1"/>
</dbReference>
<dbReference type="Proteomes" id="UP001595955">
    <property type="component" value="Unassembled WGS sequence"/>
</dbReference>
<name>A0ABV9DDI5_9MICO</name>
<gene>
    <name evidence="4" type="ORF">ACFO3F_13835</name>
</gene>
<feature type="chain" id="PRO_5046595619" evidence="2">
    <location>
        <begin position="50"/>
        <end position="432"/>
    </location>
</feature>
<dbReference type="Pfam" id="PF00188">
    <property type="entry name" value="CAP"/>
    <property type="match status" value="1"/>
</dbReference>
<organism evidence="4 5">
    <name type="scientific">Georgenia faecalis</name>
    <dbReference type="NCBI Taxonomy" id="2483799"/>
    <lineage>
        <taxon>Bacteria</taxon>
        <taxon>Bacillati</taxon>
        <taxon>Actinomycetota</taxon>
        <taxon>Actinomycetes</taxon>
        <taxon>Micrococcales</taxon>
        <taxon>Bogoriellaceae</taxon>
        <taxon>Georgenia</taxon>
    </lineage>
</organism>
<feature type="signal peptide" evidence="2">
    <location>
        <begin position="1"/>
        <end position="49"/>
    </location>
</feature>
<sequence>MPRHAPPRNVRPVGVHPARVRPDRLRPAFAVVLAMTLLGALLVPTSAQAATALASRDYTGDGRTDVLTVSPSGQLGVYAGTASTGVARSTLVGNGWTGYTPVRPGDFNGDGVADLLAVAPQGQLYFYAGRGGTFAGRVQIGHGWQDMTNVFSPGDFSGDGIADVLATAPGGELYLYPGNDAGRLTARTQIGHGWQVYTDVFDGGDLNGDGRADLLARDGDGRLFAYYGTGAGRMRSRVQVGNGWVPYTQVSSVGDLTGDGQTDVFAIHASTGQAYVYPGTGRGSFTARVALGTGWRAPAKDARYAYERGRLFSSLNTLRASRGLAALTRSDELDARAQAWADHMAQTRVLVHSPNFRTEMTAAGWAYKSELIVRNTGGRSMTTDAILTYMHNWWVASPDHYPWMVSPNYTHVGHGYTMGSGGPYAVTVLGGR</sequence>
<dbReference type="Gene3D" id="2.130.10.130">
    <property type="entry name" value="Integrin alpha, N-terminal"/>
    <property type="match status" value="2"/>
</dbReference>
<evidence type="ECO:0000259" key="3">
    <source>
        <dbReference type="Pfam" id="PF00188"/>
    </source>
</evidence>
<accession>A0ABV9DDI5</accession>
<dbReference type="CDD" id="cd05379">
    <property type="entry name" value="CAP_bacterial"/>
    <property type="match status" value="1"/>
</dbReference>
<comment type="caution">
    <text evidence="4">The sequence shown here is derived from an EMBL/GenBank/DDBJ whole genome shotgun (WGS) entry which is preliminary data.</text>
</comment>
<dbReference type="InterPro" id="IPR014044">
    <property type="entry name" value="CAP_dom"/>
</dbReference>
<dbReference type="InterPro" id="IPR028994">
    <property type="entry name" value="Integrin_alpha_N"/>
</dbReference>
<dbReference type="SUPFAM" id="SSF69318">
    <property type="entry name" value="Integrin alpha N-terminal domain"/>
    <property type="match status" value="1"/>
</dbReference>
<dbReference type="SUPFAM" id="SSF55797">
    <property type="entry name" value="PR-1-like"/>
    <property type="match status" value="1"/>
</dbReference>
<reference evidence="5" key="1">
    <citation type="journal article" date="2019" name="Int. J. Syst. Evol. Microbiol.">
        <title>The Global Catalogue of Microorganisms (GCM) 10K type strain sequencing project: providing services to taxonomists for standard genome sequencing and annotation.</title>
        <authorList>
            <consortium name="The Broad Institute Genomics Platform"/>
            <consortium name="The Broad Institute Genome Sequencing Center for Infectious Disease"/>
            <person name="Wu L."/>
            <person name="Ma J."/>
        </authorList>
    </citation>
    <scope>NUCLEOTIDE SEQUENCE [LARGE SCALE GENOMIC DNA]</scope>
    <source>
        <strain evidence="5">JCM 3369</strain>
    </source>
</reference>
<dbReference type="PANTHER" id="PTHR44103:SF1">
    <property type="entry name" value="PROPROTEIN CONVERTASE P"/>
    <property type="match status" value="1"/>
</dbReference>
<dbReference type="Pfam" id="PF13517">
    <property type="entry name" value="FG-GAP_3"/>
    <property type="match status" value="2"/>
</dbReference>
<proteinExistence type="predicted"/>
<keyword evidence="1 2" id="KW-0732">Signal</keyword>
<dbReference type="RefSeq" id="WP_164471433.1">
    <property type="nucleotide sequence ID" value="NZ_CP033325.1"/>
</dbReference>
<keyword evidence="5" id="KW-1185">Reference proteome</keyword>
<evidence type="ECO:0000313" key="4">
    <source>
        <dbReference type="EMBL" id="MFC4556329.1"/>
    </source>
</evidence>
<protein>
    <submittedName>
        <fullName evidence="4">FG-GAP-like repeat-containing protein</fullName>
    </submittedName>
</protein>
<feature type="domain" description="SCP" evidence="3">
    <location>
        <begin position="314"/>
        <end position="424"/>
    </location>
</feature>
<dbReference type="PANTHER" id="PTHR44103">
    <property type="entry name" value="PROPROTEIN CONVERTASE P"/>
    <property type="match status" value="1"/>
</dbReference>